<evidence type="ECO:0000313" key="12">
    <source>
        <dbReference type="EMBL" id="OMJ67783.1"/>
    </source>
</evidence>
<gene>
    <name evidence="12" type="ORF">SteCoe_34960</name>
</gene>
<evidence type="ECO:0000256" key="4">
    <source>
        <dbReference type="ARBA" id="ARBA00018070"/>
    </source>
</evidence>
<evidence type="ECO:0000256" key="9">
    <source>
        <dbReference type="ARBA" id="ARBA00023136"/>
    </source>
</evidence>
<dbReference type="GO" id="GO:0034727">
    <property type="term" value="P:piecemeal microautophagy of the nucleus"/>
    <property type="evidence" value="ECO:0007669"/>
    <property type="project" value="TreeGrafter"/>
</dbReference>
<dbReference type="GO" id="GO:0061709">
    <property type="term" value="P:reticulophagy"/>
    <property type="evidence" value="ECO:0007669"/>
    <property type="project" value="TreeGrafter"/>
</dbReference>
<organism evidence="12 13">
    <name type="scientific">Stentor coeruleus</name>
    <dbReference type="NCBI Taxonomy" id="5963"/>
    <lineage>
        <taxon>Eukaryota</taxon>
        <taxon>Sar</taxon>
        <taxon>Alveolata</taxon>
        <taxon>Ciliophora</taxon>
        <taxon>Postciliodesmatophora</taxon>
        <taxon>Heterotrichea</taxon>
        <taxon>Heterotrichida</taxon>
        <taxon>Stentoridae</taxon>
        <taxon>Stentor</taxon>
    </lineage>
</organism>
<dbReference type="GO" id="GO:0000045">
    <property type="term" value="P:autophagosome assembly"/>
    <property type="evidence" value="ECO:0007669"/>
    <property type="project" value="TreeGrafter"/>
</dbReference>
<dbReference type="GO" id="GO:0005789">
    <property type="term" value="C:endoplasmic reticulum membrane"/>
    <property type="evidence" value="ECO:0007669"/>
    <property type="project" value="UniProtKB-SubCell"/>
</dbReference>
<keyword evidence="7" id="KW-0072">Autophagy</keyword>
<reference evidence="12 13" key="1">
    <citation type="submission" date="2016-11" db="EMBL/GenBank/DDBJ databases">
        <title>The macronuclear genome of Stentor coeruleus: a giant cell with tiny introns.</title>
        <authorList>
            <person name="Slabodnick M."/>
            <person name="Ruby J.G."/>
            <person name="Reiff S.B."/>
            <person name="Swart E.C."/>
            <person name="Gosai S."/>
            <person name="Prabakaran S."/>
            <person name="Witkowska E."/>
            <person name="Larue G.E."/>
            <person name="Fisher S."/>
            <person name="Freeman R.M."/>
            <person name="Gunawardena J."/>
            <person name="Chu W."/>
            <person name="Stover N.A."/>
            <person name="Gregory B.D."/>
            <person name="Nowacki M."/>
            <person name="Derisi J."/>
            <person name="Roy S.W."/>
            <person name="Marshall W.F."/>
            <person name="Sood P."/>
        </authorList>
    </citation>
    <scope>NUCLEOTIDE SEQUENCE [LARGE SCALE GENOMIC DNA]</scope>
    <source>
        <strain evidence="12">WM001</strain>
    </source>
</reference>
<dbReference type="OrthoDB" id="18982at2759"/>
<dbReference type="InterPro" id="IPR026849">
    <property type="entry name" value="ATG2"/>
</dbReference>
<comment type="caution">
    <text evidence="12">The sequence shown here is derived from an EMBL/GenBank/DDBJ whole genome shotgun (WGS) entry which is preliminary data.</text>
</comment>
<comment type="catalytic activity">
    <reaction evidence="10">
        <text>a 1,2-diacyl-sn-glycero-3-phospho-L-serine(in) = a 1,2-diacyl-sn-glycero-3-phospho-L-serine(out)</text>
        <dbReference type="Rhea" id="RHEA:38663"/>
        <dbReference type="ChEBI" id="CHEBI:57262"/>
    </reaction>
</comment>
<dbReference type="PANTHER" id="PTHR13190">
    <property type="entry name" value="AUTOPHAGY-RELATED 2, ISOFORM A"/>
    <property type="match status" value="1"/>
</dbReference>
<proteinExistence type="inferred from homology"/>
<keyword evidence="5" id="KW-0813">Transport</keyword>
<evidence type="ECO:0000256" key="5">
    <source>
        <dbReference type="ARBA" id="ARBA00022448"/>
    </source>
</evidence>
<dbReference type="Pfam" id="PF13329">
    <property type="entry name" value="ATG2_CAD"/>
    <property type="match status" value="1"/>
</dbReference>
<dbReference type="GO" id="GO:0061908">
    <property type="term" value="C:phagophore"/>
    <property type="evidence" value="ECO:0007669"/>
    <property type="project" value="TreeGrafter"/>
</dbReference>
<dbReference type="GO" id="GO:0061723">
    <property type="term" value="P:glycophagy"/>
    <property type="evidence" value="ECO:0007669"/>
    <property type="project" value="TreeGrafter"/>
</dbReference>
<dbReference type="GO" id="GO:0000422">
    <property type="term" value="P:autophagy of mitochondrion"/>
    <property type="evidence" value="ECO:0007669"/>
    <property type="project" value="TreeGrafter"/>
</dbReference>
<evidence type="ECO:0000256" key="6">
    <source>
        <dbReference type="ARBA" id="ARBA00022824"/>
    </source>
</evidence>
<comment type="subcellular location">
    <subcellularLocation>
        <location evidence="1">Endoplasmic reticulum membrane</location>
        <topology evidence="1">Peripheral membrane protein</topology>
    </subcellularLocation>
    <subcellularLocation>
        <location evidence="2">Preautophagosomal structure membrane</location>
        <topology evidence="2">Peripheral membrane protein</topology>
    </subcellularLocation>
</comment>
<accession>A0A1R2ATC9</accession>
<dbReference type="EMBL" id="MPUH01001437">
    <property type="protein sequence ID" value="OMJ67783.1"/>
    <property type="molecule type" value="Genomic_DNA"/>
</dbReference>
<dbReference type="Proteomes" id="UP000187209">
    <property type="component" value="Unassembled WGS sequence"/>
</dbReference>
<comment type="similarity">
    <text evidence="3">Belongs to the ATG2 family.</text>
</comment>
<evidence type="ECO:0000256" key="7">
    <source>
        <dbReference type="ARBA" id="ARBA00023006"/>
    </source>
</evidence>
<keyword evidence="9" id="KW-0472">Membrane</keyword>
<protein>
    <recommendedName>
        <fullName evidence="4">Autophagy-related protein 2</fullName>
    </recommendedName>
</protein>
<evidence type="ECO:0000313" key="13">
    <source>
        <dbReference type="Proteomes" id="UP000187209"/>
    </source>
</evidence>
<dbReference type="PANTHER" id="PTHR13190:SF1">
    <property type="entry name" value="AUTOPHAGY-RELATED 2, ISOFORM A"/>
    <property type="match status" value="1"/>
</dbReference>
<comment type="catalytic activity">
    <reaction evidence="11">
        <text>a 1,2-diacyl-sn-glycero-3-phosphoethanolamine(in) = a 1,2-diacyl-sn-glycero-3-phosphoethanolamine(out)</text>
        <dbReference type="Rhea" id="RHEA:38895"/>
        <dbReference type="ChEBI" id="CHEBI:64612"/>
    </reaction>
</comment>
<keyword evidence="13" id="KW-1185">Reference proteome</keyword>
<evidence type="ECO:0000256" key="2">
    <source>
        <dbReference type="ARBA" id="ARBA00004623"/>
    </source>
</evidence>
<evidence type="ECO:0000256" key="10">
    <source>
        <dbReference type="ARBA" id="ARBA00024479"/>
    </source>
</evidence>
<evidence type="ECO:0000256" key="3">
    <source>
        <dbReference type="ARBA" id="ARBA00009714"/>
    </source>
</evidence>
<evidence type="ECO:0000256" key="8">
    <source>
        <dbReference type="ARBA" id="ARBA00023055"/>
    </source>
</evidence>
<dbReference type="GO" id="GO:0006869">
    <property type="term" value="P:lipid transport"/>
    <property type="evidence" value="ECO:0007669"/>
    <property type="project" value="UniProtKB-KW"/>
</dbReference>
<evidence type="ECO:0000256" key="1">
    <source>
        <dbReference type="ARBA" id="ARBA00004406"/>
    </source>
</evidence>
<keyword evidence="8" id="KW-0445">Lipid transport</keyword>
<name>A0A1R2ATC9_9CILI</name>
<evidence type="ECO:0000256" key="11">
    <source>
        <dbReference type="ARBA" id="ARBA00024615"/>
    </source>
</evidence>
<sequence length="1306" mass="149082">MQVPNILKFLDDPINLQVHHLVLDLCSASESGCKVIKEEKQVVVETEEDIQGITVLTKSVESFLSNINLQASMLKIRIRVKPTDPIFLQITIPKVTFEDCKNREKDCCQKKITIEGLRISMMCEDSELHDPHDFSHILIMEKPIIAEVSLNRDLLFIESIIDKIIFLLSFEQISALLHIFTNLKKSSFYDELKVSILMEAFQAFGEDIQGSFPKPLKIREKLIKLTVGNIHICTCLEEAGSFRKKWNYNDGIYPGVPTSHIVVTACGLNLSLGGSLGLKIMKILAFHYNYLSNPALDSSDIYASAKQSFFNDFFRNKPDNAGFWESDPNNSHFCSGNILQFRRSHTEFTCIQPAFYRQLKQDFKAKIIDKHCTVKIAGVDIHTNTALLTSLSRLITSSTDPPTRISGDFKVSIPYIRVQYQENFDKCFCAGKEWMLMGELSWLNITNLINLELNFTKFDLSLRYFISHENEMVSNIAQIISVQFIREIKEPVIDELLEERKDEKLATFYEPQQGTIYIKPGKYTEPFDMSSTPKKRKDCFIRSQLEEEMGFARALCVNKVIIDKISVRIEPGTLKVLLKMIPAEKNVEDNNAVSLYVDIGSLSVELLDRDNDKMLKPVGPSMFSYYSLDASISRNFTAANDTCIGLISFDATNIKIFSLSNCMKKSAKYTKIKVECFESYAKHQELVYSTYPNVIDIIIDKNDIEEIQISIKNICICLDVLINYLDFLGTFNINIGKTQEKMERKHLIMTGILLDFYKGDKRIIANLESANAEITSLDSISIGIHTTLSSLRIYTQSSIKHPHPIFSQQTDSDQYEPSLLSLDCTLISTLDSLEFFITKISSTIEGKLLPEDILPLPYLKCMLGSKKCSSISGPVYIADEIRTSILQNKLLDVHINIGTIIVHLTTKVVEFLHEFIEMPKFPEEKDEFLRKDSDLSSDDSDTLSLHASGLVINPNNPNKIENINLQDYLNPNRISKKKISNPLEEGKIPLTKLKTVHCHHFIPSLTRASLSEGTIHSLNPEHGLPLIRFSSSLSLFILNIYSRQSDDNNFDIKRGNISRVMIQTENTNLCFTKFPKRLHYSWRVTLTIEELKVLDYILMSRAKSIVKYDNKQKRKLNSNMVSVEVCGVWPRPSFMNETEMIVKVAVLPLKVNIDQFFVEFCLGLANWKPEEQILMHQTGNLPSSEPPENVESKQMYLQKLIIDTLSLNIDYIPHNFDGKHPGATLLNLFPIKDFHIVLPRVDIKGVKNLKIALGEAFHWWVEYIKDKEIYKLLSCIGPLYMIKSITGKIVDIVSIYFLYIINRLFS</sequence>
<dbReference type="GO" id="GO:0032266">
    <property type="term" value="F:phosphatidylinositol-3-phosphate binding"/>
    <property type="evidence" value="ECO:0007669"/>
    <property type="project" value="TreeGrafter"/>
</dbReference>
<dbReference type="GO" id="GO:0034045">
    <property type="term" value="C:phagophore assembly site membrane"/>
    <property type="evidence" value="ECO:0007669"/>
    <property type="project" value="UniProtKB-SubCell"/>
</dbReference>
<dbReference type="GO" id="GO:0043495">
    <property type="term" value="F:protein-membrane adaptor activity"/>
    <property type="evidence" value="ECO:0007669"/>
    <property type="project" value="TreeGrafter"/>
</dbReference>
<keyword evidence="6" id="KW-0256">Endoplasmic reticulum</keyword>